<sequence length="45" mass="4956">MIAFGFFMEKKFGTGAPNKSDNQTMSEEIGRDTTNPNNSNNIGPF</sequence>
<organism evidence="2 3">
    <name type="scientific">Gottfriedia solisilvae</name>
    <dbReference type="NCBI Taxonomy" id="1516104"/>
    <lineage>
        <taxon>Bacteria</taxon>
        <taxon>Bacillati</taxon>
        <taxon>Bacillota</taxon>
        <taxon>Bacilli</taxon>
        <taxon>Bacillales</taxon>
        <taxon>Bacillaceae</taxon>
        <taxon>Gottfriedia</taxon>
    </lineage>
</organism>
<gene>
    <name evidence="2" type="ORF">GCM10007380_14970</name>
</gene>
<evidence type="ECO:0000313" key="2">
    <source>
        <dbReference type="EMBL" id="GGI12849.1"/>
    </source>
</evidence>
<feature type="compositionally biased region" description="Polar residues" evidence="1">
    <location>
        <begin position="17"/>
        <end position="45"/>
    </location>
</feature>
<proteinExistence type="predicted"/>
<dbReference type="EMBL" id="BMHB01000001">
    <property type="protein sequence ID" value="GGI12849.1"/>
    <property type="molecule type" value="Genomic_DNA"/>
</dbReference>
<keyword evidence="3" id="KW-1185">Reference proteome</keyword>
<protein>
    <submittedName>
        <fullName evidence="2">Uncharacterized protein</fullName>
    </submittedName>
</protein>
<comment type="caution">
    <text evidence="2">The sequence shown here is derived from an EMBL/GenBank/DDBJ whole genome shotgun (WGS) entry which is preliminary data.</text>
</comment>
<feature type="region of interest" description="Disordered" evidence="1">
    <location>
        <begin position="12"/>
        <end position="45"/>
    </location>
</feature>
<name>A0A8J3AHC2_9BACI</name>
<evidence type="ECO:0000256" key="1">
    <source>
        <dbReference type="SAM" id="MobiDB-lite"/>
    </source>
</evidence>
<dbReference type="AlphaFoldDB" id="A0A8J3AHC2"/>
<reference evidence="3" key="1">
    <citation type="journal article" date="2019" name="Int. J. Syst. Evol. Microbiol.">
        <title>The Global Catalogue of Microorganisms (GCM) 10K type strain sequencing project: providing services to taxonomists for standard genome sequencing and annotation.</title>
        <authorList>
            <consortium name="The Broad Institute Genomics Platform"/>
            <consortium name="The Broad Institute Genome Sequencing Center for Infectious Disease"/>
            <person name="Wu L."/>
            <person name="Ma J."/>
        </authorList>
    </citation>
    <scope>NUCLEOTIDE SEQUENCE [LARGE SCALE GENOMIC DNA]</scope>
    <source>
        <strain evidence="3">CGMCC 1.14993</strain>
    </source>
</reference>
<accession>A0A8J3AHC2</accession>
<evidence type="ECO:0000313" key="3">
    <source>
        <dbReference type="Proteomes" id="UP000626244"/>
    </source>
</evidence>
<dbReference type="Proteomes" id="UP000626244">
    <property type="component" value="Unassembled WGS sequence"/>
</dbReference>